<dbReference type="EMBL" id="PGOL01000855">
    <property type="protein sequence ID" value="PKI64032.1"/>
    <property type="molecule type" value="Genomic_DNA"/>
</dbReference>
<protein>
    <recommendedName>
        <fullName evidence="3">Zinc finger, CCHC-type</fullName>
    </recommendedName>
</protein>
<keyword evidence="2" id="KW-1185">Reference proteome</keyword>
<name>A0A2I0K644_PUNGR</name>
<evidence type="ECO:0000313" key="1">
    <source>
        <dbReference type="EMBL" id="PKI64032.1"/>
    </source>
</evidence>
<dbReference type="AlphaFoldDB" id="A0A2I0K644"/>
<reference evidence="1 2" key="1">
    <citation type="submission" date="2017-11" db="EMBL/GenBank/DDBJ databases">
        <title>De-novo sequencing of pomegranate (Punica granatum L.) genome.</title>
        <authorList>
            <person name="Akparov Z."/>
            <person name="Amiraslanov A."/>
            <person name="Hajiyeva S."/>
            <person name="Abbasov M."/>
            <person name="Kaur K."/>
            <person name="Hamwieh A."/>
            <person name="Solovyev V."/>
            <person name="Salamov A."/>
            <person name="Braich B."/>
            <person name="Kosarev P."/>
            <person name="Mahmoud A."/>
            <person name="Hajiyev E."/>
            <person name="Babayeva S."/>
            <person name="Izzatullayeva V."/>
            <person name="Mammadov A."/>
            <person name="Mammadov A."/>
            <person name="Sharifova S."/>
            <person name="Ojaghi J."/>
            <person name="Eynullazada K."/>
            <person name="Bayramov B."/>
            <person name="Abdulazimova A."/>
            <person name="Shahmuradov I."/>
        </authorList>
    </citation>
    <scope>NUCLEOTIDE SEQUENCE [LARGE SCALE GENOMIC DNA]</scope>
    <source>
        <strain evidence="2">cv. AG2017</strain>
        <tissue evidence="1">Leaf</tissue>
    </source>
</reference>
<accession>A0A2I0K644</accession>
<dbReference type="Proteomes" id="UP000233551">
    <property type="component" value="Unassembled WGS sequence"/>
</dbReference>
<evidence type="ECO:0008006" key="3">
    <source>
        <dbReference type="Google" id="ProtNLM"/>
    </source>
</evidence>
<evidence type="ECO:0000313" key="2">
    <source>
        <dbReference type="Proteomes" id="UP000233551"/>
    </source>
</evidence>
<organism evidence="1 2">
    <name type="scientific">Punica granatum</name>
    <name type="common">Pomegranate</name>
    <dbReference type="NCBI Taxonomy" id="22663"/>
    <lineage>
        <taxon>Eukaryota</taxon>
        <taxon>Viridiplantae</taxon>
        <taxon>Streptophyta</taxon>
        <taxon>Embryophyta</taxon>
        <taxon>Tracheophyta</taxon>
        <taxon>Spermatophyta</taxon>
        <taxon>Magnoliopsida</taxon>
        <taxon>eudicotyledons</taxon>
        <taxon>Gunneridae</taxon>
        <taxon>Pentapetalae</taxon>
        <taxon>rosids</taxon>
        <taxon>malvids</taxon>
        <taxon>Myrtales</taxon>
        <taxon>Lythraceae</taxon>
        <taxon>Punica</taxon>
    </lineage>
</organism>
<comment type="caution">
    <text evidence="1">The sequence shown here is derived from an EMBL/GenBank/DDBJ whole genome shotgun (WGS) entry which is preliminary data.</text>
</comment>
<proteinExistence type="predicted"/>
<dbReference type="PANTHER" id="PTHR47592:SF27">
    <property type="entry name" value="OS08G0421700 PROTEIN"/>
    <property type="match status" value="1"/>
</dbReference>
<gene>
    <name evidence="1" type="ORF">CRG98_015564</name>
</gene>
<dbReference type="STRING" id="22663.A0A2I0K644"/>
<sequence>MALSESFQVVVVIEKLPPGWKDFKNYLKHKRNEMTMDDLLVKLLIEEDNKNFGKDLILPAAAKKGHTSADCKLPKSKKDHEANMINEMARDVAGINLSAVVSEVNLIGSNPKQWWLDIGAPRHMCSNRDLFTMLELVTMGNFAHFYC</sequence>
<dbReference type="PANTHER" id="PTHR47592">
    <property type="entry name" value="PBF68 PROTEIN"/>
    <property type="match status" value="1"/>
</dbReference>